<dbReference type="AlphaFoldDB" id="A0A840UTA5"/>
<dbReference type="InterPro" id="IPR058574">
    <property type="entry name" value="DUF6079_6th"/>
</dbReference>
<dbReference type="Proteomes" id="UP000539642">
    <property type="component" value="Unassembled WGS sequence"/>
</dbReference>
<dbReference type="Pfam" id="PF26388">
    <property type="entry name" value="DUF6079_6th"/>
    <property type="match status" value="1"/>
</dbReference>
<evidence type="ECO:0000313" key="3">
    <source>
        <dbReference type="Proteomes" id="UP000539642"/>
    </source>
</evidence>
<evidence type="ECO:0000313" key="2">
    <source>
        <dbReference type="EMBL" id="MBB5349427.1"/>
    </source>
</evidence>
<proteinExistence type="predicted"/>
<reference evidence="2 3" key="1">
    <citation type="submission" date="2020-08" db="EMBL/GenBank/DDBJ databases">
        <title>Genomic Encyclopedia of Type Strains, Phase IV (KMG-IV): sequencing the most valuable type-strain genomes for metagenomic binning, comparative biology and taxonomic classification.</title>
        <authorList>
            <person name="Goeker M."/>
        </authorList>
    </citation>
    <scope>NUCLEOTIDE SEQUENCE [LARGE SCALE GENOMIC DNA]</scope>
    <source>
        <strain evidence="2 3">DSM 28570</strain>
    </source>
</reference>
<organism evidence="2 3">
    <name type="scientific">Desulfoprunum benzoelyticum</name>
    <dbReference type="NCBI Taxonomy" id="1506996"/>
    <lineage>
        <taxon>Bacteria</taxon>
        <taxon>Pseudomonadati</taxon>
        <taxon>Thermodesulfobacteriota</taxon>
        <taxon>Desulfobulbia</taxon>
        <taxon>Desulfobulbales</taxon>
        <taxon>Desulfobulbaceae</taxon>
        <taxon>Desulfoprunum</taxon>
    </lineage>
</organism>
<sequence>MAEPIHDKIKRSLQAAEGLYHRLVLVMGVAGLKNCFALTEKHLDTTPICPHCGYRPGETEARGE</sequence>
<evidence type="ECO:0000259" key="1">
    <source>
        <dbReference type="Pfam" id="PF26388"/>
    </source>
</evidence>
<comment type="caution">
    <text evidence="2">The sequence shown here is derived from an EMBL/GenBank/DDBJ whole genome shotgun (WGS) entry which is preliminary data.</text>
</comment>
<protein>
    <recommendedName>
        <fullName evidence="1">DUF6079 domain-containing protein</fullName>
    </recommendedName>
</protein>
<name>A0A840UTA5_9BACT</name>
<dbReference type="EMBL" id="JACHEO010000025">
    <property type="protein sequence ID" value="MBB5349427.1"/>
    <property type="molecule type" value="Genomic_DNA"/>
</dbReference>
<feature type="domain" description="DUF6079" evidence="1">
    <location>
        <begin position="29"/>
        <end position="60"/>
    </location>
</feature>
<keyword evidence="3" id="KW-1185">Reference proteome</keyword>
<gene>
    <name evidence="2" type="ORF">HNQ81_003181</name>
</gene>
<accession>A0A840UTA5</accession>